<evidence type="ECO:0000256" key="3">
    <source>
        <dbReference type="ARBA" id="ARBA00023212"/>
    </source>
</evidence>
<dbReference type="GO" id="GO:0051015">
    <property type="term" value="F:actin filament binding"/>
    <property type="evidence" value="ECO:0007669"/>
    <property type="project" value="TreeGrafter"/>
</dbReference>
<dbReference type="GO" id="GO:1904825">
    <property type="term" value="P:protein localization to microtubule plus-end"/>
    <property type="evidence" value="ECO:0007669"/>
    <property type="project" value="TreeGrafter"/>
</dbReference>
<evidence type="ECO:0000256" key="2">
    <source>
        <dbReference type="ARBA" id="ARBA00022490"/>
    </source>
</evidence>
<dbReference type="Gene3D" id="3.30.920.20">
    <property type="entry name" value="Gas2-like domain"/>
    <property type="match status" value="1"/>
</dbReference>
<evidence type="ECO:0000259" key="5">
    <source>
        <dbReference type="PROSITE" id="PS51460"/>
    </source>
</evidence>
<organism evidence="6">
    <name type="scientific">Soboliphyme baturini</name>
    <dbReference type="NCBI Taxonomy" id="241478"/>
    <lineage>
        <taxon>Eukaryota</taxon>
        <taxon>Metazoa</taxon>
        <taxon>Ecdysozoa</taxon>
        <taxon>Nematoda</taxon>
        <taxon>Enoplea</taxon>
        <taxon>Dorylaimia</taxon>
        <taxon>Dioctophymatida</taxon>
        <taxon>Dioctophymatoidea</taxon>
        <taxon>Soboliphymatidae</taxon>
        <taxon>Soboliphyme</taxon>
    </lineage>
</organism>
<dbReference type="PANTHER" id="PTHR46756">
    <property type="entry name" value="TRANSGELIN"/>
    <property type="match status" value="1"/>
</dbReference>
<reference evidence="6" key="1">
    <citation type="submission" date="2016-06" db="UniProtKB">
        <authorList>
            <consortium name="WormBaseParasite"/>
        </authorList>
    </citation>
    <scope>IDENTIFICATION</scope>
</reference>
<dbReference type="SMART" id="SM00243">
    <property type="entry name" value="GAS2"/>
    <property type="match status" value="1"/>
</dbReference>
<sequence>LPYLLFQPKSDAEKIKDEVQRQSQLCTCQSKYKIKEVGDGKYKFGEQLRLVRILRSTVMVRVGGGWVALDEFLVKNDPCRAKGRTNIELREKFILPEGVSQSMWRFKTKSGRLPDSHPSVGHTPGPIMKASHIMRIIRERTERSFPMSKPLLSNSAVHSSDLEVSNILSSARWQGLHHESDAASSPDSTRMAHVLSTEMKPSSRSSSRASSDIPRPSSRPPSRASSDVSDISIHSRDSLGSNIPSRIPSARKKPRGKP</sequence>
<dbReference type="GO" id="GO:0051764">
    <property type="term" value="P:actin crosslink formation"/>
    <property type="evidence" value="ECO:0007669"/>
    <property type="project" value="TreeGrafter"/>
</dbReference>
<dbReference type="InterPro" id="IPR003108">
    <property type="entry name" value="GAR_dom"/>
</dbReference>
<protein>
    <submittedName>
        <fullName evidence="6">GAR domain-containing protein</fullName>
    </submittedName>
</protein>
<dbReference type="GO" id="GO:0001725">
    <property type="term" value="C:stress fiber"/>
    <property type="evidence" value="ECO:0007669"/>
    <property type="project" value="TreeGrafter"/>
</dbReference>
<feature type="domain" description="GAR" evidence="5">
    <location>
        <begin position="10"/>
        <end position="80"/>
    </location>
</feature>
<dbReference type="GO" id="GO:0008017">
    <property type="term" value="F:microtubule binding"/>
    <property type="evidence" value="ECO:0007669"/>
    <property type="project" value="InterPro"/>
</dbReference>
<dbReference type="InterPro" id="IPR036534">
    <property type="entry name" value="GAR_dom_sf"/>
</dbReference>
<dbReference type="GO" id="GO:0005884">
    <property type="term" value="C:actin filament"/>
    <property type="evidence" value="ECO:0007669"/>
    <property type="project" value="TreeGrafter"/>
</dbReference>
<dbReference type="PANTHER" id="PTHR46756:SF18">
    <property type="entry name" value="GAS2-LIKE PROTEIN PICKLED EGGS"/>
    <property type="match status" value="1"/>
</dbReference>
<dbReference type="GO" id="GO:0031110">
    <property type="term" value="P:regulation of microtubule polymerization or depolymerization"/>
    <property type="evidence" value="ECO:0007669"/>
    <property type="project" value="TreeGrafter"/>
</dbReference>
<dbReference type="SUPFAM" id="SSF143575">
    <property type="entry name" value="GAS2 domain-like"/>
    <property type="match status" value="1"/>
</dbReference>
<feature type="region of interest" description="Disordered" evidence="4">
    <location>
        <begin position="178"/>
        <end position="258"/>
    </location>
</feature>
<dbReference type="GO" id="GO:0001578">
    <property type="term" value="P:microtubule bundle formation"/>
    <property type="evidence" value="ECO:0007669"/>
    <property type="project" value="TreeGrafter"/>
</dbReference>
<evidence type="ECO:0000313" key="6">
    <source>
        <dbReference type="WBParaSite" id="SBAD_0000658201-mRNA-1"/>
    </source>
</evidence>
<evidence type="ECO:0000256" key="4">
    <source>
        <dbReference type="SAM" id="MobiDB-lite"/>
    </source>
</evidence>
<dbReference type="Pfam" id="PF02187">
    <property type="entry name" value="GAS2"/>
    <property type="match status" value="1"/>
</dbReference>
<keyword evidence="2" id="KW-0963">Cytoplasm</keyword>
<feature type="compositionally biased region" description="Basic residues" evidence="4">
    <location>
        <begin position="249"/>
        <end position="258"/>
    </location>
</feature>
<accession>A0A183IRT8</accession>
<feature type="compositionally biased region" description="Low complexity" evidence="4">
    <location>
        <begin position="202"/>
        <end position="227"/>
    </location>
</feature>
<dbReference type="GO" id="GO:0008093">
    <property type="term" value="F:cytoskeletal anchor activity"/>
    <property type="evidence" value="ECO:0007669"/>
    <property type="project" value="TreeGrafter"/>
</dbReference>
<dbReference type="GO" id="GO:0005737">
    <property type="term" value="C:cytoplasm"/>
    <property type="evidence" value="ECO:0007669"/>
    <property type="project" value="TreeGrafter"/>
</dbReference>
<dbReference type="PROSITE" id="PS51460">
    <property type="entry name" value="GAR"/>
    <property type="match status" value="1"/>
</dbReference>
<dbReference type="AlphaFoldDB" id="A0A183IRT8"/>
<comment type="subcellular location">
    <subcellularLocation>
        <location evidence="1">Cytoplasm</location>
        <location evidence="1">Cytoskeleton</location>
    </subcellularLocation>
</comment>
<proteinExistence type="predicted"/>
<name>A0A183IRT8_9BILA</name>
<evidence type="ECO:0000256" key="1">
    <source>
        <dbReference type="ARBA" id="ARBA00004245"/>
    </source>
</evidence>
<keyword evidence="3" id="KW-0206">Cytoskeleton</keyword>
<dbReference type="GO" id="GO:0035371">
    <property type="term" value="C:microtubule plus-end"/>
    <property type="evidence" value="ECO:0007669"/>
    <property type="project" value="TreeGrafter"/>
</dbReference>
<dbReference type="WBParaSite" id="SBAD_0000658201-mRNA-1">
    <property type="protein sequence ID" value="SBAD_0000658201-mRNA-1"/>
    <property type="gene ID" value="SBAD_0000658201"/>
</dbReference>